<accession>A0A7U0J665</accession>
<organism evidence="1 2">
    <name type="scientific">Klebsiella phage vB_KpM_FBKp24</name>
    <dbReference type="NCBI Taxonomy" id="2801834"/>
    <lineage>
        <taxon>Viruses</taxon>
        <taxon>Duplodnaviria</taxon>
        <taxon>Heunggongvirae</taxon>
        <taxon>Uroviricota</taxon>
        <taxon>Caudoviricetes</taxon>
        <taxon>Chimalliviridae</taxon>
        <taxon>Maaswegvirus</taxon>
        <taxon>Maaswegvirus Kp24</taxon>
    </lineage>
</organism>
<name>A0A7U0J665_9CAUD</name>
<reference evidence="1 2" key="1">
    <citation type="submission" date="2020-12" db="EMBL/GenBank/DDBJ databases">
        <title>Genomic characterization of four novel bacteriophages infecting Klebsiella pneumoniae.</title>
        <authorList>
            <person name="Estrada Bonilla B."/>
            <person name="Costa A.R."/>
            <person name="van Rossum T."/>
            <person name="Hagedoorn S."/>
            <person name="Wallinga H."/>
            <person name="Xiao M."/>
            <person name="Song W."/>
            <person name="Haas P.-J."/>
            <person name="Nobrega F.L."/>
            <person name="Brouns S.J.J."/>
        </authorList>
    </citation>
    <scope>NUCLEOTIDE SEQUENCE [LARGE SCALE GENOMIC DNA]</scope>
</reference>
<protein>
    <submittedName>
        <fullName evidence="1">Uncharacterized protein</fullName>
    </submittedName>
</protein>
<dbReference type="Proteomes" id="UP000596381">
    <property type="component" value="Segment"/>
</dbReference>
<dbReference type="EMBL" id="MW394391">
    <property type="protein sequence ID" value="QQV92035.1"/>
    <property type="molecule type" value="Genomic_DNA"/>
</dbReference>
<evidence type="ECO:0000313" key="1">
    <source>
        <dbReference type="EMBL" id="QQV92035.1"/>
    </source>
</evidence>
<sequence length="513" mass="60036">MPRFTYELPDVDVMITRPITMAVIRSIIGVTGMPDDTFIEYAGDEHGIPTWRTTLNQQEFDPTSTAKFGFYGKVKVGYSEEPEPENILTTAFYYPDNNIVWADPTINTYLSTIREPVKARLTFTYRTKDKNEAKNWQSRMRKIMRNQFIDQSFYADFNYVLPYTLFDFFDLFYKMREKVAGYGDTFADWFNKGLMADGSVLVTQGGEKPQFVFRETQLDILGNFEFDTPPIEEKLDDGTAYEIEFSYRFGFDRPIAFMVSHPLVIHNQIVPKTHRSQTSWYDADPLTGRGSISSTRYRKLFQDQYFYKNLNRGNIVPSFDDWMPTQVAADTANLTQFLIQVDTTNPRKVLTLTNLPKMAFDPLLIEYMKETRDYLPRRSGSWVHIAVYENNRPLDPRTIRVDEDLTIWSDADLDVRCLYHVRVSLFTQLMVLQPFAAELLRSRPDYFKMVLDGLDPKYGEKHQYPTAKPGRKISKLDYVDAARNLEVTARRYYSPKYRYILLPTQLNTLFVFR</sequence>
<gene>
    <name evidence="1" type="ORF">vBKpMFBKp24_010</name>
</gene>
<proteinExistence type="predicted"/>
<keyword evidence="2" id="KW-1185">Reference proteome</keyword>
<evidence type="ECO:0000313" key="2">
    <source>
        <dbReference type="Proteomes" id="UP000596381"/>
    </source>
</evidence>